<dbReference type="EMBL" id="KB915786">
    <property type="protein sequence ID" value="EOD52094.1"/>
    <property type="molecule type" value="Genomic_DNA"/>
</dbReference>
<dbReference type="GO" id="GO:0004113">
    <property type="term" value="F:2',3'-cyclic-nucleotide 3'-phosphodiesterase activity"/>
    <property type="evidence" value="ECO:0007669"/>
    <property type="project" value="TreeGrafter"/>
</dbReference>
<dbReference type="OrthoDB" id="514292at2759"/>
<evidence type="ECO:0000313" key="2">
    <source>
        <dbReference type="Proteomes" id="UP000013521"/>
    </source>
</evidence>
<name>R1H0Z9_BOTPV</name>
<dbReference type="SUPFAM" id="SSF55144">
    <property type="entry name" value="LigT-like"/>
    <property type="match status" value="1"/>
</dbReference>
<protein>
    <submittedName>
        <fullName evidence="1">Putative 2-cyclic-nucleotide 3-phosphodiesterase protein</fullName>
    </submittedName>
</protein>
<dbReference type="eggNOG" id="ENOG502S8HR">
    <property type="taxonomic scope" value="Eukaryota"/>
</dbReference>
<dbReference type="Pfam" id="PF07823">
    <property type="entry name" value="CPDase"/>
    <property type="match status" value="1"/>
</dbReference>
<proteinExistence type="predicted"/>
<dbReference type="KEGG" id="npa:UCRNP2_1162"/>
<reference evidence="2" key="1">
    <citation type="journal article" date="2013" name="Genome Announc.">
        <title>Draft genome sequence of Neofusicoccum parvum isolate UCR-NP2, a fungal vascular pathogen associated with grapevine cankers.</title>
        <authorList>
            <person name="Blanco-Ulate B."/>
            <person name="Rolshausen P."/>
            <person name="Cantu D."/>
        </authorList>
    </citation>
    <scope>NUCLEOTIDE SEQUENCE [LARGE SCALE GENOMIC DNA]</scope>
    <source>
        <strain evidence="2">UCR-NP2</strain>
    </source>
</reference>
<dbReference type="AlphaFoldDB" id="R1H0Z9"/>
<sequence>MPGFSLWLVPPDSSPVYRALSALIADTLPAQFPAASPPSFVPHVTLTSDVPSATFTTSSDEAQQKRDARAWLDSLGPLLPASHDVRVRFEALDVGERFVQKLTLRVRKEGGLAQLARVSRLQGVLGGADADVAESWLEQSYRPHCSLV</sequence>
<dbReference type="InterPro" id="IPR009097">
    <property type="entry name" value="Cyclic_Pdiesterase"/>
</dbReference>
<organism evidence="1 2">
    <name type="scientific">Botryosphaeria parva (strain UCR-NP2)</name>
    <name type="common">Grapevine canker fungus</name>
    <name type="synonym">Neofusicoccum parvum</name>
    <dbReference type="NCBI Taxonomy" id="1287680"/>
    <lineage>
        <taxon>Eukaryota</taxon>
        <taxon>Fungi</taxon>
        <taxon>Dikarya</taxon>
        <taxon>Ascomycota</taxon>
        <taxon>Pezizomycotina</taxon>
        <taxon>Dothideomycetes</taxon>
        <taxon>Dothideomycetes incertae sedis</taxon>
        <taxon>Botryosphaeriales</taxon>
        <taxon>Botryosphaeriaceae</taxon>
        <taxon>Neofusicoccum</taxon>
    </lineage>
</organism>
<dbReference type="Proteomes" id="UP000013521">
    <property type="component" value="Unassembled WGS sequence"/>
</dbReference>
<gene>
    <name evidence="1" type="ORF">UCRNP2_1162</name>
</gene>
<dbReference type="OMA" id="WLDSIPW"/>
<dbReference type="GO" id="GO:0009187">
    <property type="term" value="P:cyclic nucleotide metabolic process"/>
    <property type="evidence" value="ECO:0007669"/>
    <property type="project" value="TreeGrafter"/>
</dbReference>
<dbReference type="STRING" id="1287680.R1H0Z9"/>
<dbReference type="HOGENOM" id="CLU_108991_1_0_1"/>
<dbReference type="InterPro" id="IPR012386">
    <property type="entry name" value="Cyclic-nucl_3Pdiesterase"/>
</dbReference>
<dbReference type="PANTHER" id="PTHR28141">
    <property type="entry name" value="2',3'-CYCLIC-NUCLEOTIDE 3'-PHOSPHODIESTERASE"/>
    <property type="match status" value="1"/>
</dbReference>
<dbReference type="Gene3D" id="3.90.1140.10">
    <property type="entry name" value="Cyclic phosphodiesterase"/>
    <property type="match status" value="1"/>
</dbReference>
<accession>R1H0Z9</accession>
<dbReference type="PANTHER" id="PTHR28141:SF1">
    <property type="entry name" value="2',3'-CYCLIC-NUCLEOTIDE 3'-PHOSPHODIESTERASE"/>
    <property type="match status" value="1"/>
</dbReference>
<evidence type="ECO:0000313" key="1">
    <source>
        <dbReference type="EMBL" id="EOD52094.1"/>
    </source>
</evidence>